<name>A0A4S3MDW9_9RHOB</name>
<evidence type="ECO:0000256" key="1">
    <source>
        <dbReference type="SAM" id="MobiDB-lite"/>
    </source>
</evidence>
<dbReference type="PANTHER" id="PTHR34861:SF10">
    <property type="entry name" value="CYCLASE"/>
    <property type="match status" value="1"/>
</dbReference>
<dbReference type="RefSeq" id="WP_136337400.1">
    <property type="nucleotide sequence ID" value="NZ_SSMD01000001.1"/>
</dbReference>
<feature type="compositionally biased region" description="Basic residues" evidence="1">
    <location>
        <begin position="1"/>
        <end position="11"/>
    </location>
</feature>
<dbReference type="InterPro" id="IPR007325">
    <property type="entry name" value="KFase/CYL"/>
</dbReference>
<dbReference type="Pfam" id="PF04199">
    <property type="entry name" value="Cyclase"/>
    <property type="match status" value="1"/>
</dbReference>
<gene>
    <name evidence="2" type="ORF">E7681_01035</name>
</gene>
<dbReference type="OrthoDB" id="7067800at2"/>
<feature type="region of interest" description="Disordered" evidence="1">
    <location>
        <begin position="1"/>
        <end position="20"/>
    </location>
</feature>
<evidence type="ECO:0000313" key="2">
    <source>
        <dbReference type="EMBL" id="THD76456.1"/>
    </source>
</evidence>
<comment type="caution">
    <text evidence="2">The sequence shown here is derived from an EMBL/GenBank/DDBJ whole genome shotgun (WGS) entry which is preliminary data.</text>
</comment>
<dbReference type="GO" id="GO:0004061">
    <property type="term" value="F:arylformamidase activity"/>
    <property type="evidence" value="ECO:0007669"/>
    <property type="project" value="InterPro"/>
</dbReference>
<reference evidence="2 3" key="1">
    <citation type="submission" date="2019-04" db="EMBL/GenBank/DDBJ databases">
        <title>Draft genome sequence of Youngimonas vesicularis.</title>
        <authorList>
            <person name="Hameed A."/>
        </authorList>
    </citation>
    <scope>NUCLEOTIDE SEQUENCE [LARGE SCALE GENOMIC DNA]</scope>
    <source>
        <strain evidence="2 3">CC-AMW-E</strain>
    </source>
</reference>
<dbReference type="GO" id="GO:0019441">
    <property type="term" value="P:L-tryptophan catabolic process to kynurenine"/>
    <property type="evidence" value="ECO:0007669"/>
    <property type="project" value="InterPro"/>
</dbReference>
<dbReference type="EMBL" id="SSMD01000001">
    <property type="protein sequence ID" value="THD76456.1"/>
    <property type="molecule type" value="Genomic_DNA"/>
</dbReference>
<dbReference type="SUPFAM" id="SSF102198">
    <property type="entry name" value="Putative cyclase"/>
    <property type="match status" value="1"/>
</dbReference>
<keyword evidence="3" id="KW-1185">Reference proteome</keyword>
<dbReference type="Gene3D" id="3.50.30.50">
    <property type="entry name" value="Putative cyclase"/>
    <property type="match status" value="1"/>
</dbReference>
<dbReference type="PANTHER" id="PTHR34861">
    <property type="match status" value="1"/>
</dbReference>
<proteinExistence type="predicted"/>
<dbReference type="InterPro" id="IPR037175">
    <property type="entry name" value="KFase_sf"/>
</dbReference>
<evidence type="ECO:0000313" key="3">
    <source>
        <dbReference type="Proteomes" id="UP000306113"/>
    </source>
</evidence>
<protein>
    <submittedName>
        <fullName evidence="2">Cyclase family protein</fullName>
    </submittedName>
</protein>
<dbReference type="Proteomes" id="UP000306113">
    <property type="component" value="Unassembled WGS sequence"/>
</dbReference>
<organism evidence="2 3">
    <name type="scientific">Thalassobius vesicularis</name>
    <dbReference type="NCBI Taxonomy" id="1294297"/>
    <lineage>
        <taxon>Bacteria</taxon>
        <taxon>Pseudomonadati</taxon>
        <taxon>Pseudomonadota</taxon>
        <taxon>Alphaproteobacteria</taxon>
        <taxon>Rhodobacterales</taxon>
        <taxon>Roseobacteraceae</taxon>
        <taxon>Thalassovita</taxon>
    </lineage>
</organism>
<sequence length="332" mass="36159">MNNPRWTHRPKGSTWGDFGPDDQLGRLNLITPEKVREGVAEVREGRTFCLSLPLDFPGGNGLNARRHPPILRPTEGNGIAFFNREIAGHTDVICDDLAILHLQYSSQWDGLSHVGGMFDVDGSGTPRAVYYNGFRAGEDVQADETGSQALRLGIENMAAHGVQGRAVLIDLRHHFGDAFRHVSYDDLMRVMDADGVEVTKGDMVCLHTGFADVVLGMNRQPDKDRLHNSCCVLDGRDGALLNWITDSGLSALIADNYAVEAYPAKPGDACCSILPLHEHCLFKLGVHLGELWHLTPLAAHLRAQGRARFLLTAPPLRLPGAVGSPLTPIATV</sequence>
<accession>A0A4S3MDW9</accession>
<dbReference type="AlphaFoldDB" id="A0A4S3MDW9"/>